<proteinExistence type="predicted"/>
<gene>
    <name evidence="1" type="ORF">BN2614_LOCUS1</name>
</gene>
<evidence type="ECO:0000313" key="1">
    <source>
        <dbReference type="EMBL" id="VCW77971.1"/>
    </source>
</evidence>
<protein>
    <submittedName>
        <fullName evidence="1">Uncharacterized protein</fullName>
    </submittedName>
</protein>
<sequence length="87" mass="8955">MPTALTVLEVTLPLSFPCLQTARISKQGCVSAQGITPGLGTESVSVLTAGWLSHAQSGFSGNIWSQLRPASGQGLSSCQGRPAQKVT</sequence>
<name>A0A9X9PYP9_GULGU</name>
<evidence type="ECO:0000313" key="2">
    <source>
        <dbReference type="Proteomes" id="UP000269945"/>
    </source>
</evidence>
<keyword evidence="2" id="KW-1185">Reference proteome</keyword>
<reference evidence="1 2" key="1">
    <citation type="submission" date="2018-10" db="EMBL/GenBank/DDBJ databases">
        <authorList>
            <person name="Ekblom R."/>
            <person name="Jareborg N."/>
        </authorList>
    </citation>
    <scope>NUCLEOTIDE SEQUENCE [LARGE SCALE GENOMIC DNA]</scope>
    <source>
        <tissue evidence="1">Muscle</tissue>
    </source>
</reference>
<comment type="caution">
    <text evidence="1">The sequence shown here is derived from an EMBL/GenBank/DDBJ whole genome shotgun (WGS) entry which is preliminary data.</text>
</comment>
<dbReference type="AlphaFoldDB" id="A0A9X9PYP9"/>
<dbReference type="Proteomes" id="UP000269945">
    <property type="component" value="Unassembled WGS sequence"/>
</dbReference>
<accession>A0A9X9PYP9</accession>
<dbReference type="EMBL" id="CYRY02009687">
    <property type="protein sequence ID" value="VCW77971.1"/>
    <property type="molecule type" value="Genomic_DNA"/>
</dbReference>
<organism evidence="1 2">
    <name type="scientific">Gulo gulo</name>
    <name type="common">Wolverine</name>
    <name type="synonym">Gluton</name>
    <dbReference type="NCBI Taxonomy" id="48420"/>
    <lineage>
        <taxon>Eukaryota</taxon>
        <taxon>Metazoa</taxon>
        <taxon>Chordata</taxon>
        <taxon>Craniata</taxon>
        <taxon>Vertebrata</taxon>
        <taxon>Euteleostomi</taxon>
        <taxon>Mammalia</taxon>
        <taxon>Eutheria</taxon>
        <taxon>Laurasiatheria</taxon>
        <taxon>Carnivora</taxon>
        <taxon>Caniformia</taxon>
        <taxon>Musteloidea</taxon>
        <taxon>Mustelidae</taxon>
        <taxon>Guloninae</taxon>
        <taxon>Gulo</taxon>
    </lineage>
</organism>